<evidence type="ECO:0000313" key="1">
    <source>
        <dbReference type="EMBL" id="BBI50790.1"/>
    </source>
</evidence>
<name>A0ABN5WWP5_9GAMM</name>
<dbReference type="InterPro" id="IPR027417">
    <property type="entry name" value="P-loop_NTPase"/>
</dbReference>
<accession>A0ABN5WWP5</accession>
<evidence type="ECO:0000313" key="2">
    <source>
        <dbReference type="Proteomes" id="UP000289555"/>
    </source>
</evidence>
<protein>
    <recommendedName>
        <fullName evidence="3">DnaA regulatory inactivator Hda</fullName>
    </recommendedName>
</protein>
<proteinExistence type="predicted"/>
<evidence type="ECO:0008006" key="3">
    <source>
        <dbReference type="Google" id="ProtNLM"/>
    </source>
</evidence>
<reference evidence="2" key="1">
    <citation type="journal article" date="2019" name="Microbiol. Resour. Announc.">
        <title>Complete Genome Sequence of Halomonas olivaria, a Moderately Halophilic Bacterium Isolated from Olive Processing Effluents, Obtained by Nanopore Sequencing.</title>
        <authorList>
            <person name="Nagata S."/>
            <person name="Ii K.M."/>
            <person name="Tsukimi T."/>
            <person name="Miura M.C."/>
            <person name="Galipon J."/>
            <person name="Arakawa K."/>
        </authorList>
    </citation>
    <scope>NUCLEOTIDE SEQUENCE [LARGE SCALE GENOMIC DNA]</scope>
    <source>
        <strain evidence="2">TYRC17</strain>
    </source>
</reference>
<dbReference type="EMBL" id="AP019416">
    <property type="protein sequence ID" value="BBI50790.1"/>
    <property type="molecule type" value="Genomic_DNA"/>
</dbReference>
<dbReference type="Gene3D" id="3.40.50.300">
    <property type="entry name" value="P-loop containing nucleotide triphosphate hydrolases"/>
    <property type="match status" value="1"/>
</dbReference>
<gene>
    <name evidence="1" type="ORF">HORIV_32110</name>
</gene>
<organism evidence="1 2">
    <name type="scientific">Vreelandella olivaria</name>
    <dbReference type="NCBI Taxonomy" id="390919"/>
    <lineage>
        <taxon>Bacteria</taxon>
        <taxon>Pseudomonadati</taxon>
        <taxon>Pseudomonadota</taxon>
        <taxon>Gammaproteobacteria</taxon>
        <taxon>Oceanospirillales</taxon>
        <taxon>Halomonadaceae</taxon>
        <taxon>Vreelandella</taxon>
    </lineage>
</organism>
<keyword evidence="2" id="KW-1185">Reference proteome</keyword>
<sequence>MSRIPAQLPLGIGLRDDATFDNYYVARSNTPLVEHLTQQLTPEGEQFLYLWGAPG</sequence>
<dbReference type="Proteomes" id="UP000289555">
    <property type="component" value="Chromosome"/>
</dbReference>